<dbReference type="GO" id="GO:0019877">
    <property type="term" value="P:diaminopimelate biosynthetic process"/>
    <property type="evidence" value="ECO:0007669"/>
    <property type="project" value="UniProtKB-UniRule"/>
</dbReference>
<keyword evidence="6 12" id="KW-0028">Amino-acid biosynthesis</keyword>
<evidence type="ECO:0000256" key="13">
    <source>
        <dbReference type="PIRNR" id="PIRNR001365"/>
    </source>
</evidence>
<comment type="catalytic activity">
    <reaction evidence="11 12">
        <text>L-aspartate 4-semialdehyde + pyruvate = (2S,4S)-4-hydroxy-2,3,4,5-tetrahydrodipicolinate + H2O + H(+)</text>
        <dbReference type="Rhea" id="RHEA:34171"/>
        <dbReference type="ChEBI" id="CHEBI:15361"/>
        <dbReference type="ChEBI" id="CHEBI:15377"/>
        <dbReference type="ChEBI" id="CHEBI:15378"/>
        <dbReference type="ChEBI" id="CHEBI:67139"/>
        <dbReference type="ChEBI" id="CHEBI:537519"/>
        <dbReference type="EC" id="4.3.3.7"/>
    </reaction>
</comment>
<dbReference type="RefSeq" id="WP_123043196.1">
    <property type="nucleotide sequence ID" value="NZ_CP033433.1"/>
</dbReference>
<dbReference type="PANTHER" id="PTHR12128">
    <property type="entry name" value="DIHYDRODIPICOLINATE SYNTHASE"/>
    <property type="match status" value="1"/>
</dbReference>
<accession>A0A3G3K3N1</accession>
<dbReference type="InterPro" id="IPR002220">
    <property type="entry name" value="DapA-like"/>
</dbReference>
<dbReference type="PRINTS" id="PR00146">
    <property type="entry name" value="DHPICSNTHASE"/>
</dbReference>
<dbReference type="GO" id="GO:0005737">
    <property type="term" value="C:cytoplasm"/>
    <property type="evidence" value="ECO:0007669"/>
    <property type="project" value="UniProtKB-SubCell"/>
</dbReference>
<dbReference type="EC" id="4.3.3.7" evidence="4 12"/>
<dbReference type="InterPro" id="IPR020625">
    <property type="entry name" value="Schiff_base-form_aldolases_AS"/>
</dbReference>
<evidence type="ECO:0000256" key="11">
    <source>
        <dbReference type="ARBA" id="ARBA00047836"/>
    </source>
</evidence>
<proteinExistence type="inferred from homology"/>
<feature type="site" description="Part of a proton relay during catalysis" evidence="12">
    <location>
        <position position="50"/>
    </location>
</feature>
<organism evidence="16 17">
    <name type="scientific">Cohnella candidum</name>
    <dbReference type="NCBI Taxonomy" id="2674991"/>
    <lineage>
        <taxon>Bacteria</taxon>
        <taxon>Bacillati</taxon>
        <taxon>Bacillota</taxon>
        <taxon>Bacilli</taxon>
        <taxon>Bacillales</taxon>
        <taxon>Paenibacillaceae</taxon>
        <taxon>Cohnella</taxon>
    </lineage>
</organism>
<comment type="caution">
    <text evidence="12">Lacks conserved residue(s) required for the propagation of feature annotation.</text>
</comment>
<dbReference type="UniPathway" id="UPA00034">
    <property type="reaction ID" value="UER00017"/>
</dbReference>
<dbReference type="Pfam" id="PF00701">
    <property type="entry name" value="DHDPS"/>
    <property type="match status" value="1"/>
</dbReference>
<evidence type="ECO:0000256" key="8">
    <source>
        <dbReference type="ARBA" id="ARBA00023154"/>
    </source>
</evidence>
<evidence type="ECO:0000313" key="17">
    <source>
        <dbReference type="Proteomes" id="UP000269097"/>
    </source>
</evidence>
<comment type="subunit">
    <text evidence="12">Homotetramer; dimer of dimers.</text>
</comment>
<comment type="caution">
    <text evidence="12">Was originally thought to be a dihydrodipicolinate synthase (DHDPS), catalyzing the condensation of (S)-aspartate-beta-semialdehyde [(S)-ASA] and pyruvate to dihydrodipicolinate (DHDP). However, it was shown in E.coli that the product of the enzymatic reaction is not dihydrodipicolinate but in fact (4S)-4-hydroxy-2,3,4,5-tetrahydro-(2S)-dipicolinic acid (HTPA), and that the consecutive dehydration reaction leading to DHDP is not spontaneous but catalyzed by DapB.</text>
</comment>
<evidence type="ECO:0000256" key="10">
    <source>
        <dbReference type="ARBA" id="ARBA00023270"/>
    </source>
</evidence>
<dbReference type="Proteomes" id="UP000269097">
    <property type="component" value="Chromosome"/>
</dbReference>
<feature type="site" description="Part of a proton relay during catalysis" evidence="12">
    <location>
        <position position="116"/>
    </location>
</feature>
<evidence type="ECO:0000313" key="16">
    <source>
        <dbReference type="EMBL" id="AYQ75116.1"/>
    </source>
</evidence>
<evidence type="ECO:0000256" key="9">
    <source>
        <dbReference type="ARBA" id="ARBA00023239"/>
    </source>
</evidence>
<feature type="active site" description="Schiff-base intermediate with substrate" evidence="12 14">
    <location>
        <position position="167"/>
    </location>
</feature>
<keyword evidence="8 12" id="KW-0457">Lysine biosynthesis</keyword>
<feature type="active site" description="Proton donor/acceptor" evidence="12 14">
    <location>
        <position position="139"/>
    </location>
</feature>
<dbReference type="InterPro" id="IPR013785">
    <property type="entry name" value="Aldolase_TIM"/>
</dbReference>
<evidence type="ECO:0000256" key="3">
    <source>
        <dbReference type="ARBA" id="ARBA00007592"/>
    </source>
</evidence>
<dbReference type="Gene3D" id="3.20.20.70">
    <property type="entry name" value="Aldolase class I"/>
    <property type="match status" value="1"/>
</dbReference>
<evidence type="ECO:0000256" key="2">
    <source>
        <dbReference type="ARBA" id="ARBA00005120"/>
    </source>
</evidence>
<dbReference type="PIRSF" id="PIRSF001365">
    <property type="entry name" value="DHDPS"/>
    <property type="match status" value="1"/>
</dbReference>
<dbReference type="KEGG" id="coh:EAV92_22740"/>
<name>A0A3G3K3N1_9BACL</name>
<comment type="subcellular location">
    <subcellularLocation>
        <location evidence="12">Cytoplasm</location>
    </subcellularLocation>
</comment>
<evidence type="ECO:0000256" key="15">
    <source>
        <dbReference type="PIRSR" id="PIRSR001365-2"/>
    </source>
</evidence>
<evidence type="ECO:0000256" key="7">
    <source>
        <dbReference type="ARBA" id="ARBA00022915"/>
    </source>
</evidence>
<evidence type="ECO:0000256" key="5">
    <source>
        <dbReference type="ARBA" id="ARBA00022490"/>
    </source>
</evidence>
<dbReference type="SUPFAM" id="SSF51569">
    <property type="entry name" value="Aldolase"/>
    <property type="match status" value="1"/>
</dbReference>
<comment type="similarity">
    <text evidence="3 12 13">Belongs to the DapA family.</text>
</comment>
<dbReference type="PROSITE" id="PS00666">
    <property type="entry name" value="DHDPS_2"/>
    <property type="match status" value="1"/>
</dbReference>
<dbReference type="SMART" id="SM01130">
    <property type="entry name" value="DHDPS"/>
    <property type="match status" value="1"/>
</dbReference>
<dbReference type="NCBIfam" id="TIGR00674">
    <property type="entry name" value="dapA"/>
    <property type="match status" value="1"/>
</dbReference>
<keyword evidence="9 12" id="KW-0456">Lyase</keyword>
<comment type="function">
    <text evidence="1 12">Catalyzes the condensation of (S)-aspartate-beta-semialdehyde [(S)-ASA] and pyruvate to 4-hydroxy-tetrahydrodipicolinate (HTPA).</text>
</comment>
<keyword evidence="7 12" id="KW-0220">Diaminopimelate biosynthesis</keyword>
<dbReference type="HAMAP" id="MF_00418">
    <property type="entry name" value="DapA"/>
    <property type="match status" value="1"/>
</dbReference>
<keyword evidence="17" id="KW-1185">Reference proteome</keyword>
<feature type="binding site" evidence="12 15">
    <location>
        <position position="209"/>
    </location>
    <ligand>
        <name>pyruvate</name>
        <dbReference type="ChEBI" id="CHEBI:15361"/>
    </ligand>
</feature>
<evidence type="ECO:0000256" key="12">
    <source>
        <dbReference type="HAMAP-Rule" id="MF_00418"/>
    </source>
</evidence>
<reference evidence="16 17" key="1">
    <citation type="submission" date="2018-10" db="EMBL/GenBank/DDBJ databases">
        <title>Genome Sequence of Cohnella sp.</title>
        <authorList>
            <person name="Srinivasan S."/>
            <person name="Kim M.K."/>
        </authorList>
    </citation>
    <scope>NUCLEOTIDE SEQUENCE [LARGE SCALE GENOMIC DNA]</scope>
    <source>
        <strain evidence="16 17">18JY8-7</strain>
    </source>
</reference>
<evidence type="ECO:0000256" key="6">
    <source>
        <dbReference type="ARBA" id="ARBA00022605"/>
    </source>
</evidence>
<dbReference type="AlphaFoldDB" id="A0A3G3K3N1"/>
<evidence type="ECO:0000256" key="14">
    <source>
        <dbReference type="PIRSR" id="PIRSR001365-1"/>
    </source>
</evidence>
<sequence length="303" mass="32331">MTKPFELSTGIIPAMVTPFNEREELNEPALRAMTRRLVAAGVHGLFCLGTNGEFFNLTFDEKVRIAEIIVEEAGGKVPVYAGAGCAGTAETAALAIRLEKVGVDALSVITPYFLAYTQQELISHFETVASSVSIPVILYNIPARTGNALTPKTVGQLAKVPNIIGIKDSSGSFDNILQYIDQTPDSFSVLAGTDSLILPTLMAGGKGAIAATANVFPEAVASIYEHWKAGRFAEAEEAQRVLRDLRSAFGLGTLPSVLKAVLNYIGVEAGPARRPVAPLTPAADQEVRQMVENYKRKGLLADL</sequence>
<dbReference type="GO" id="GO:0008840">
    <property type="term" value="F:4-hydroxy-tetrahydrodipicolinate synthase activity"/>
    <property type="evidence" value="ECO:0007669"/>
    <property type="project" value="UniProtKB-UniRule"/>
</dbReference>
<comment type="pathway">
    <text evidence="2 12">Amino-acid biosynthesis; L-lysine biosynthesis via DAP pathway; (S)-tetrahydrodipicolinate from L-aspartate: step 3/4.</text>
</comment>
<protein>
    <recommendedName>
        <fullName evidence="4 12">4-hydroxy-tetrahydrodipicolinate synthase</fullName>
        <shortName evidence="12">HTPA synthase</shortName>
        <ecNumber evidence="4 12">4.3.3.7</ecNumber>
    </recommendedName>
</protein>
<dbReference type="CDD" id="cd00408">
    <property type="entry name" value="DHDPS-like"/>
    <property type="match status" value="1"/>
</dbReference>
<dbReference type="PANTHER" id="PTHR12128:SF66">
    <property type="entry name" value="4-HYDROXY-2-OXOGLUTARATE ALDOLASE, MITOCHONDRIAL"/>
    <property type="match status" value="1"/>
</dbReference>
<dbReference type="EMBL" id="CP033433">
    <property type="protein sequence ID" value="AYQ75116.1"/>
    <property type="molecule type" value="Genomic_DNA"/>
</dbReference>
<keyword evidence="5 12" id="KW-0963">Cytoplasm</keyword>
<evidence type="ECO:0000256" key="4">
    <source>
        <dbReference type="ARBA" id="ARBA00012086"/>
    </source>
</evidence>
<dbReference type="GO" id="GO:0009089">
    <property type="term" value="P:lysine biosynthetic process via diaminopimelate"/>
    <property type="evidence" value="ECO:0007669"/>
    <property type="project" value="UniProtKB-UniRule"/>
</dbReference>
<gene>
    <name evidence="12 16" type="primary">dapA</name>
    <name evidence="16" type="ORF">EAV92_22740</name>
</gene>
<keyword evidence="10 12" id="KW-0704">Schiff base</keyword>
<evidence type="ECO:0000256" key="1">
    <source>
        <dbReference type="ARBA" id="ARBA00003294"/>
    </source>
</evidence>
<dbReference type="InterPro" id="IPR005263">
    <property type="entry name" value="DapA"/>
</dbReference>